<dbReference type="InterPro" id="IPR017946">
    <property type="entry name" value="PLC-like_Pdiesterase_TIM-brl"/>
</dbReference>
<dbReference type="Pfam" id="PF03009">
    <property type="entry name" value="GDPD"/>
    <property type="match status" value="1"/>
</dbReference>
<proteinExistence type="predicted"/>
<reference evidence="3 4" key="1">
    <citation type="journal article" date="2015" name="Genome Announc.">
        <title>Expanding the biotechnology potential of lactobacilli through comparative genomics of 213 strains and associated genera.</title>
        <authorList>
            <person name="Sun Z."/>
            <person name="Harris H.M."/>
            <person name="McCann A."/>
            <person name="Guo C."/>
            <person name="Argimon S."/>
            <person name="Zhang W."/>
            <person name="Yang X."/>
            <person name="Jeffery I.B."/>
            <person name="Cooney J.C."/>
            <person name="Kagawa T.F."/>
            <person name="Liu W."/>
            <person name="Song Y."/>
            <person name="Salvetti E."/>
            <person name="Wrobel A."/>
            <person name="Rasinkangas P."/>
            <person name="Parkhill J."/>
            <person name="Rea M.C."/>
            <person name="O'Sullivan O."/>
            <person name="Ritari J."/>
            <person name="Douillard F.P."/>
            <person name="Paul Ross R."/>
            <person name="Yang R."/>
            <person name="Briner A.E."/>
            <person name="Felis G.E."/>
            <person name="de Vos W.M."/>
            <person name="Barrangou R."/>
            <person name="Klaenhammer T.R."/>
            <person name="Caufield P.W."/>
            <person name="Cui Y."/>
            <person name="Zhang H."/>
            <person name="O'Toole P.W."/>
        </authorList>
    </citation>
    <scope>NUCLEOTIDE SEQUENCE [LARGE SCALE GENOMIC DNA]</scope>
    <source>
        <strain evidence="3 4">DSM 23365</strain>
    </source>
</reference>
<feature type="transmembrane region" description="Helical" evidence="1">
    <location>
        <begin position="276"/>
        <end position="297"/>
    </location>
</feature>
<organism evidence="3 4">
    <name type="scientific">Secundilactobacillus similis DSM 23365 = JCM 2765</name>
    <dbReference type="NCBI Taxonomy" id="1423804"/>
    <lineage>
        <taxon>Bacteria</taxon>
        <taxon>Bacillati</taxon>
        <taxon>Bacillota</taxon>
        <taxon>Bacilli</taxon>
        <taxon>Lactobacillales</taxon>
        <taxon>Lactobacillaceae</taxon>
        <taxon>Secundilactobacillus</taxon>
    </lineage>
</organism>
<keyword evidence="1" id="KW-0812">Transmembrane</keyword>
<keyword evidence="1" id="KW-1133">Transmembrane helix</keyword>
<keyword evidence="4" id="KW-1185">Reference proteome</keyword>
<dbReference type="AlphaFoldDB" id="A0A0R2ENY8"/>
<dbReference type="GO" id="GO:0008081">
    <property type="term" value="F:phosphoric diester hydrolase activity"/>
    <property type="evidence" value="ECO:0007669"/>
    <property type="project" value="InterPro"/>
</dbReference>
<dbReference type="Gene3D" id="3.20.20.190">
    <property type="entry name" value="Phosphatidylinositol (PI) phosphodiesterase"/>
    <property type="match status" value="1"/>
</dbReference>
<dbReference type="PANTHER" id="PTHR46211">
    <property type="entry name" value="GLYCEROPHOSPHORYL DIESTER PHOSPHODIESTERASE"/>
    <property type="match status" value="1"/>
</dbReference>
<protein>
    <submittedName>
        <fullName evidence="3">Glycerophosphoryl diester phosphodiesterase</fullName>
    </submittedName>
</protein>
<name>A0A0R2ENY8_9LACO</name>
<gene>
    <name evidence="3" type="ORF">FD14_GL002406</name>
</gene>
<comment type="caution">
    <text evidence="3">The sequence shown here is derived from an EMBL/GenBank/DDBJ whole genome shotgun (WGS) entry which is preliminary data.</text>
</comment>
<dbReference type="STRING" id="1423804.FD14_GL002406"/>
<feature type="transmembrane region" description="Helical" evidence="1">
    <location>
        <begin position="59"/>
        <end position="83"/>
    </location>
</feature>
<evidence type="ECO:0000313" key="3">
    <source>
        <dbReference type="EMBL" id="KRN18105.1"/>
    </source>
</evidence>
<feature type="transmembrane region" description="Helical" evidence="1">
    <location>
        <begin position="26"/>
        <end position="47"/>
    </location>
</feature>
<feature type="transmembrane region" description="Helical" evidence="1">
    <location>
        <begin position="193"/>
        <end position="212"/>
    </location>
</feature>
<dbReference type="SUPFAM" id="SSF51695">
    <property type="entry name" value="PLC-like phosphodiesterases"/>
    <property type="match status" value="1"/>
</dbReference>
<feature type="domain" description="GP-PDE" evidence="2">
    <location>
        <begin position="306"/>
        <end position="536"/>
    </location>
</feature>
<keyword evidence="1" id="KW-0472">Membrane</keyword>
<dbReference type="Proteomes" id="UP000051442">
    <property type="component" value="Unassembled WGS sequence"/>
</dbReference>
<dbReference type="OrthoDB" id="2319356at2"/>
<feature type="transmembrane region" description="Helical" evidence="1">
    <location>
        <begin position="104"/>
        <end position="131"/>
    </location>
</feature>
<dbReference type="InterPro" id="IPR030395">
    <property type="entry name" value="GP_PDE_dom"/>
</dbReference>
<feature type="transmembrane region" description="Helical" evidence="1">
    <location>
        <begin position="232"/>
        <end position="255"/>
    </location>
</feature>
<dbReference type="GO" id="GO:0006629">
    <property type="term" value="P:lipid metabolic process"/>
    <property type="evidence" value="ECO:0007669"/>
    <property type="project" value="InterPro"/>
</dbReference>
<accession>A0A0R2ENY8</accession>
<feature type="transmembrane region" description="Helical" evidence="1">
    <location>
        <begin position="151"/>
        <end position="172"/>
    </location>
</feature>
<dbReference type="PANTHER" id="PTHR46211:SF8">
    <property type="entry name" value="PHOSPHODIESTERASE"/>
    <property type="match status" value="1"/>
</dbReference>
<evidence type="ECO:0000256" key="1">
    <source>
        <dbReference type="SAM" id="Phobius"/>
    </source>
</evidence>
<dbReference type="EMBL" id="AYZM01000165">
    <property type="protein sequence ID" value="KRN18105.1"/>
    <property type="molecule type" value="Genomic_DNA"/>
</dbReference>
<dbReference type="PATRIC" id="fig|1423804.4.peg.2602"/>
<sequence length="556" mass="62286">MFVMSEGKMRQINYYRRLFQTSYQLLKIRAVNLGWLVLLAVLVSLQTMMLNSGLAGVKLVLAGLFLIGLPFELTLVLTALSVDQATLNQTDLLILNAWQRFKRLWPMLFGMEFLLILVWLPFGAAGFSATILNLFTLPTSLVDFIVLQRRIVAVGLIIVYIGIVIGFMAVLRQLVRHFCTVSTVKWWQLLGRFWRPFLSLWLPLVIIDRLVVWGYRAIALSLSHTVNHVVGLILMIILVALSLVILSGLLFALVWEALDQPAFLPHFDDSDDALHTMAWFPTGLVVLLIAMFSFQAFNVGGVAAPAVTVAHRGVVGHNGVPNSIAALQQTVKHHPNFVEIDVQETADGQFVVSHDQRIKPKQAAGSRSIQKLTYSHLAKENVVVNGKSAKLATLATYLKAAKAAQQRVMVEIKVTPQDSNDMVRRFVSQYGNRLTAQHALIHTMSYQTVLALKQQNTNLIVGYILPINLFSIHNLPADFYSLQVIGLNQAMVKQAHSIGAPVFTWTPDKVHEMQMMRVLGTDGQITNRVDRLQQVNRQSIDRYSWAILQNALNQLI</sequence>
<evidence type="ECO:0000313" key="4">
    <source>
        <dbReference type="Proteomes" id="UP000051442"/>
    </source>
</evidence>
<dbReference type="PROSITE" id="PS51704">
    <property type="entry name" value="GP_PDE"/>
    <property type="match status" value="1"/>
</dbReference>
<evidence type="ECO:0000259" key="2">
    <source>
        <dbReference type="PROSITE" id="PS51704"/>
    </source>
</evidence>